<comment type="caution">
    <text evidence="1">The sequence shown here is derived from an EMBL/GenBank/DDBJ whole genome shotgun (WGS) entry which is preliminary data.</text>
</comment>
<sequence>MRFFCFRIQRNFVFLSLLKFRPSEYKKNYCRYARFRFSGMVLS</sequence>
<dbReference type="EMBL" id="AKWE02000112">
    <property type="protein sequence ID" value="EMO57539.1"/>
    <property type="molecule type" value="Genomic_DNA"/>
</dbReference>
<dbReference type="AlphaFoldDB" id="M6VWZ9"/>
<protein>
    <submittedName>
        <fullName evidence="1">Uncharacterized protein</fullName>
    </submittedName>
</protein>
<name>M6VWZ9_9LEPT</name>
<organism evidence="1 2">
    <name type="scientific">Leptospira santarosai str. CBC1416</name>
    <dbReference type="NCBI Taxonomy" id="1193059"/>
    <lineage>
        <taxon>Bacteria</taxon>
        <taxon>Pseudomonadati</taxon>
        <taxon>Spirochaetota</taxon>
        <taxon>Spirochaetia</taxon>
        <taxon>Leptospirales</taxon>
        <taxon>Leptospiraceae</taxon>
        <taxon>Leptospira</taxon>
    </lineage>
</organism>
<reference evidence="1 2" key="1">
    <citation type="submission" date="2013-01" db="EMBL/GenBank/DDBJ databases">
        <authorList>
            <person name="Harkins D.M."/>
            <person name="Durkin A.S."/>
            <person name="Brinkac L.M."/>
            <person name="Haft D.H."/>
            <person name="Selengut J.D."/>
            <person name="Sanka R."/>
            <person name="DePew J."/>
            <person name="Purushe J."/>
            <person name="Matthias M.A."/>
            <person name="Vinetz J.M."/>
            <person name="Sutton G.G."/>
            <person name="Nierman W.C."/>
            <person name="Fouts D.E."/>
        </authorList>
    </citation>
    <scope>NUCLEOTIDE SEQUENCE [LARGE SCALE GENOMIC DNA]</scope>
    <source>
        <strain evidence="1 2">CBC1416</strain>
    </source>
</reference>
<proteinExistence type="predicted"/>
<evidence type="ECO:0000313" key="2">
    <source>
        <dbReference type="Proteomes" id="UP000012149"/>
    </source>
</evidence>
<accession>M6VWZ9</accession>
<evidence type="ECO:0000313" key="1">
    <source>
        <dbReference type="EMBL" id="EMO57539.1"/>
    </source>
</evidence>
<dbReference type="Proteomes" id="UP000012149">
    <property type="component" value="Unassembled WGS sequence"/>
</dbReference>
<gene>
    <name evidence="1" type="ORF">LEP1GSC161_2284</name>
</gene>